<dbReference type="Pfam" id="PF13508">
    <property type="entry name" value="Acetyltransf_7"/>
    <property type="match status" value="1"/>
</dbReference>
<dbReference type="GO" id="GO:0005840">
    <property type="term" value="C:ribosome"/>
    <property type="evidence" value="ECO:0007669"/>
    <property type="project" value="UniProtKB-KW"/>
</dbReference>
<evidence type="ECO:0000313" key="4">
    <source>
        <dbReference type="EMBL" id="SHK95265.1"/>
    </source>
</evidence>
<accession>A0A1M6WP09</accession>
<dbReference type="STRING" id="1121322.SAMN02745136_03750"/>
<gene>
    <name evidence="4" type="ORF">SAMN02745136_03750</name>
</gene>
<keyword evidence="4" id="KW-0689">Ribosomal protein</keyword>
<dbReference type="SUPFAM" id="SSF55729">
    <property type="entry name" value="Acyl-CoA N-acyltransferases (Nat)"/>
    <property type="match status" value="1"/>
</dbReference>
<name>A0A1M6WP09_9FIRM</name>
<evidence type="ECO:0000313" key="5">
    <source>
        <dbReference type="Proteomes" id="UP000184386"/>
    </source>
</evidence>
<dbReference type="CDD" id="cd04301">
    <property type="entry name" value="NAT_SF"/>
    <property type="match status" value="1"/>
</dbReference>
<keyword evidence="5" id="KW-1185">Reference proteome</keyword>
<protein>
    <submittedName>
        <fullName evidence="4">Ribosomal protein S18 acetylase RimI</fullName>
    </submittedName>
</protein>
<dbReference type="RefSeq" id="WP_073278370.1">
    <property type="nucleotide sequence ID" value="NZ_FRAC01000020.1"/>
</dbReference>
<sequence length="153" mass="17290">MNIKISKGESRHLEDCVLALIHSELGNVYFSDEEKAVQAIKEGISKEEIYVAENDKSICLGFIWIMPKGAFHSFPYLHIIAVKEQYRGMGIGKQLLHYFEEAAGENSKLFLVVADFNPKAKELYKSAGYVEIGLIPDLYKKGVNECLMMKVLN</sequence>
<dbReference type="InterPro" id="IPR016181">
    <property type="entry name" value="Acyl_CoA_acyltransferase"/>
</dbReference>
<evidence type="ECO:0000259" key="3">
    <source>
        <dbReference type="PROSITE" id="PS51186"/>
    </source>
</evidence>
<reference evidence="4 5" key="1">
    <citation type="submission" date="2016-11" db="EMBL/GenBank/DDBJ databases">
        <authorList>
            <person name="Jaros S."/>
            <person name="Januszkiewicz K."/>
            <person name="Wedrychowicz H."/>
        </authorList>
    </citation>
    <scope>NUCLEOTIDE SEQUENCE [LARGE SCALE GENOMIC DNA]</scope>
    <source>
        <strain evidence="4 5">DSM 15929</strain>
    </source>
</reference>
<dbReference type="InterPro" id="IPR000182">
    <property type="entry name" value="GNAT_dom"/>
</dbReference>
<keyword evidence="4" id="KW-0687">Ribonucleoprotein</keyword>
<proteinExistence type="predicted"/>
<dbReference type="AlphaFoldDB" id="A0A1M6WP09"/>
<dbReference type="OrthoDB" id="9795206at2"/>
<dbReference type="PANTHER" id="PTHR43072">
    <property type="entry name" value="N-ACETYLTRANSFERASE"/>
    <property type="match status" value="1"/>
</dbReference>
<evidence type="ECO:0000256" key="1">
    <source>
        <dbReference type="ARBA" id="ARBA00022679"/>
    </source>
</evidence>
<dbReference type="PROSITE" id="PS51186">
    <property type="entry name" value="GNAT"/>
    <property type="match status" value="1"/>
</dbReference>
<dbReference type="EMBL" id="FRAC01000020">
    <property type="protein sequence ID" value="SHK95265.1"/>
    <property type="molecule type" value="Genomic_DNA"/>
</dbReference>
<keyword evidence="1" id="KW-0808">Transferase</keyword>
<dbReference type="Gene3D" id="3.40.630.30">
    <property type="match status" value="1"/>
</dbReference>
<feature type="domain" description="N-acetyltransferase" evidence="3">
    <location>
        <begin position="8"/>
        <end position="153"/>
    </location>
</feature>
<keyword evidence="2" id="KW-0012">Acyltransferase</keyword>
<dbReference type="PANTHER" id="PTHR43072:SF23">
    <property type="entry name" value="UPF0039 PROTEIN C11D3.02C"/>
    <property type="match status" value="1"/>
</dbReference>
<evidence type="ECO:0000256" key="2">
    <source>
        <dbReference type="ARBA" id="ARBA00023315"/>
    </source>
</evidence>
<dbReference type="Proteomes" id="UP000184386">
    <property type="component" value="Unassembled WGS sequence"/>
</dbReference>
<organism evidence="4 5">
    <name type="scientific">Anaerocolumna jejuensis DSM 15929</name>
    <dbReference type="NCBI Taxonomy" id="1121322"/>
    <lineage>
        <taxon>Bacteria</taxon>
        <taxon>Bacillati</taxon>
        <taxon>Bacillota</taxon>
        <taxon>Clostridia</taxon>
        <taxon>Lachnospirales</taxon>
        <taxon>Lachnospiraceae</taxon>
        <taxon>Anaerocolumna</taxon>
    </lineage>
</organism>
<dbReference type="GO" id="GO:0016747">
    <property type="term" value="F:acyltransferase activity, transferring groups other than amino-acyl groups"/>
    <property type="evidence" value="ECO:0007669"/>
    <property type="project" value="InterPro"/>
</dbReference>